<dbReference type="EC" id="3.4.19.3" evidence="9"/>
<evidence type="ECO:0000256" key="4">
    <source>
        <dbReference type="ARBA" id="ARBA00006641"/>
    </source>
</evidence>
<evidence type="ECO:0000256" key="2">
    <source>
        <dbReference type="ARBA" id="ARBA00002280"/>
    </source>
</evidence>
<keyword evidence="12" id="KW-1185">Reference proteome</keyword>
<evidence type="ECO:0000256" key="5">
    <source>
        <dbReference type="ARBA" id="ARBA00022490"/>
    </source>
</evidence>
<evidence type="ECO:0000256" key="10">
    <source>
        <dbReference type="PROSITE-ProRule" id="PRU10076"/>
    </source>
</evidence>
<dbReference type="InterPro" id="IPR000816">
    <property type="entry name" value="Peptidase_C15"/>
</dbReference>
<feature type="active site" evidence="9 10">
    <location>
        <position position="80"/>
    </location>
</feature>
<dbReference type="NCBIfam" id="TIGR00504">
    <property type="entry name" value="pyro_pdase"/>
    <property type="match status" value="1"/>
</dbReference>
<dbReference type="NCBIfam" id="NF009676">
    <property type="entry name" value="PRK13197.1"/>
    <property type="match status" value="1"/>
</dbReference>
<evidence type="ECO:0000256" key="9">
    <source>
        <dbReference type="HAMAP-Rule" id="MF_00417"/>
    </source>
</evidence>
<name>A0ABZ0RRW8_9BACI</name>
<dbReference type="GO" id="GO:0016920">
    <property type="term" value="F:pyroglutamyl-peptidase activity"/>
    <property type="evidence" value="ECO:0007669"/>
    <property type="project" value="UniProtKB-EC"/>
</dbReference>
<feature type="active site" evidence="9">
    <location>
        <position position="163"/>
    </location>
</feature>
<evidence type="ECO:0000313" key="11">
    <source>
        <dbReference type="EMBL" id="WPK10978.1"/>
    </source>
</evidence>
<keyword evidence="8 9" id="KW-0788">Thiol protease</keyword>
<keyword evidence="5 9" id="KW-0963">Cytoplasm</keyword>
<evidence type="ECO:0000313" key="12">
    <source>
        <dbReference type="Proteomes" id="UP001322664"/>
    </source>
</evidence>
<dbReference type="HAMAP" id="MF_00417">
    <property type="entry name" value="Pyrrolid_peptidase"/>
    <property type="match status" value="1"/>
</dbReference>
<proteinExistence type="inferred from homology"/>
<organism evidence="11 12">
    <name type="scientific">Lysinibacillus louembei</name>
    <dbReference type="NCBI Taxonomy" id="1470088"/>
    <lineage>
        <taxon>Bacteria</taxon>
        <taxon>Bacillati</taxon>
        <taxon>Bacillota</taxon>
        <taxon>Bacilli</taxon>
        <taxon>Bacillales</taxon>
        <taxon>Bacillaceae</taxon>
        <taxon>Lysinibacillus</taxon>
    </lineage>
</organism>
<dbReference type="InterPro" id="IPR016125">
    <property type="entry name" value="Peptidase_C15-like"/>
</dbReference>
<dbReference type="Pfam" id="PF01470">
    <property type="entry name" value="Peptidase_C15"/>
    <property type="match status" value="1"/>
</dbReference>
<dbReference type="SUPFAM" id="SSF53182">
    <property type="entry name" value="Pyrrolidone carboxyl peptidase (pyroglutamate aminopeptidase)"/>
    <property type="match status" value="1"/>
</dbReference>
<feature type="active site" evidence="9">
    <location>
        <position position="142"/>
    </location>
</feature>
<accession>A0ABZ0RRW8</accession>
<dbReference type="InterPro" id="IPR029762">
    <property type="entry name" value="PGP-I_bact-type"/>
</dbReference>
<evidence type="ECO:0000256" key="3">
    <source>
        <dbReference type="ARBA" id="ARBA00004496"/>
    </source>
</evidence>
<evidence type="ECO:0000256" key="6">
    <source>
        <dbReference type="ARBA" id="ARBA00022670"/>
    </source>
</evidence>
<dbReference type="PANTHER" id="PTHR23402:SF1">
    <property type="entry name" value="PYROGLUTAMYL-PEPTIDASE I"/>
    <property type="match status" value="1"/>
</dbReference>
<comment type="catalytic activity">
    <reaction evidence="1 9 10">
        <text>Release of an N-terminal pyroglutamyl group from a polypeptide, the second amino acid generally not being Pro.</text>
        <dbReference type="EC" id="3.4.19.3"/>
    </reaction>
</comment>
<dbReference type="PANTHER" id="PTHR23402">
    <property type="entry name" value="PROTEASE FAMILY C15 PYROGLUTAMYL-PEPTIDASE I-RELATED"/>
    <property type="match status" value="1"/>
</dbReference>
<dbReference type="InterPro" id="IPR033693">
    <property type="entry name" value="PGPEP1_Glu_AS"/>
</dbReference>
<comment type="similarity">
    <text evidence="4 9">Belongs to the peptidase C15 family.</text>
</comment>
<dbReference type="PROSITE" id="PS01333">
    <property type="entry name" value="PYRASE_GLU"/>
    <property type="match status" value="1"/>
</dbReference>
<sequence>MKKLLVTGFEPFLQFTLNPTEEVVKALDGKAIGQYQIVGKVLPVEFGAAQQHIRQLLIEEKPDAVIALGLAGGRSKITPERIAINVMDGAKDNSGHTPTDEVIAEDGADGYFSTLPIREMVNRLKDAGYPATISNTAGTYVCNLLMYTLLYETKGAIPAGFIHIPASHQLAIEEGKVPSWSQADLNAAIEICIETLI</sequence>
<comment type="function">
    <text evidence="2 9">Removes 5-oxoproline from various penultimate amino acid residues except L-proline.</text>
</comment>
<dbReference type="CDD" id="cd00501">
    <property type="entry name" value="Peptidase_C15"/>
    <property type="match status" value="1"/>
</dbReference>
<evidence type="ECO:0000256" key="7">
    <source>
        <dbReference type="ARBA" id="ARBA00022801"/>
    </source>
</evidence>
<comment type="subcellular location">
    <subcellularLocation>
        <location evidence="3 9">Cytoplasm</location>
    </subcellularLocation>
</comment>
<evidence type="ECO:0000256" key="8">
    <source>
        <dbReference type="ARBA" id="ARBA00022807"/>
    </source>
</evidence>
<reference evidence="11 12" key="1">
    <citation type="submission" date="2023-09" db="EMBL/GenBank/DDBJ databases">
        <authorList>
            <person name="Page C.A."/>
            <person name="Perez-Diaz I.M."/>
        </authorList>
    </citation>
    <scope>NUCLEOTIDE SEQUENCE [LARGE SCALE GENOMIC DNA]</scope>
    <source>
        <strain evidence="11 12">Ll15</strain>
    </source>
</reference>
<dbReference type="Gene3D" id="3.40.630.20">
    <property type="entry name" value="Peptidase C15, pyroglutamyl peptidase I-like"/>
    <property type="match status" value="1"/>
</dbReference>
<dbReference type="RefSeq" id="WP_319836086.1">
    <property type="nucleotide sequence ID" value="NZ_CP137624.1"/>
</dbReference>
<keyword evidence="6 9" id="KW-0645">Protease</keyword>
<dbReference type="PIRSF" id="PIRSF015592">
    <property type="entry name" value="Prld-crbxl_pptds"/>
    <property type="match status" value="1"/>
</dbReference>
<dbReference type="InterPro" id="IPR036440">
    <property type="entry name" value="Peptidase_C15-like_sf"/>
</dbReference>
<dbReference type="PRINTS" id="PR00706">
    <property type="entry name" value="PYROGLUPTASE"/>
</dbReference>
<evidence type="ECO:0000256" key="1">
    <source>
        <dbReference type="ARBA" id="ARBA00001770"/>
    </source>
</evidence>
<keyword evidence="7 9" id="KW-0378">Hydrolase</keyword>
<dbReference type="Proteomes" id="UP001322664">
    <property type="component" value="Chromosome"/>
</dbReference>
<protein>
    <recommendedName>
        <fullName evidence="9">Pyrrolidone-carboxylate peptidase</fullName>
        <ecNumber evidence="9">3.4.19.3</ecNumber>
    </recommendedName>
    <alternativeName>
        <fullName evidence="9">5-oxoprolyl-peptidase</fullName>
    </alternativeName>
    <alternativeName>
        <fullName evidence="9">Pyroglutamyl-peptidase I</fullName>
        <shortName evidence="9">PGP-I</shortName>
        <shortName evidence="9">Pyrase</shortName>
    </alternativeName>
</protein>
<dbReference type="EMBL" id="CP137624">
    <property type="protein sequence ID" value="WPK10978.1"/>
    <property type="molecule type" value="Genomic_DNA"/>
</dbReference>
<gene>
    <name evidence="9 11" type="primary">pcp</name>
    <name evidence="11" type="ORF">R6U77_13930</name>
</gene>
<comment type="subunit">
    <text evidence="9">Homotetramer.</text>
</comment>